<dbReference type="GO" id="GO:0008270">
    <property type="term" value="F:zinc ion binding"/>
    <property type="evidence" value="ECO:0007669"/>
    <property type="project" value="InterPro"/>
</dbReference>
<protein>
    <recommendedName>
        <fullName evidence="9">Zn(2)-C6 fungal-type domain-containing protein</fullName>
    </recommendedName>
</protein>
<dbReference type="InterPro" id="IPR001138">
    <property type="entry name" value="Zn2Cys6_DnaBD"/>
</dbReference>
<evidence type="ECO:0000256" key="8">
    <source>
        <dbReference type="SAM" id="MobiDB-lite"/>
    </source>
</evidence>
<dbReference type="SUPFAM" id="SSF57701">
    <property type="entry name" value="Zn2/Cys6 DNA-binding domain"/>
    <property type="match status" value="1"/>
</dbReference>
<accession>A0A420XY00</accession>
<evidence type="ECO:0000256" key="3">
    <source>
        <dbReference type="ARBA" id="ARBA00022833"/>
    </source>
</evidence>
<dbReference type="Pfam" id="PF00172">
    <property type="entry name" value="Zn_clus"/>
    <property type="match status" value="1"/>
</dbReference>
<evidence type="ECO:0000256" key="1">
    <source>
        <dbReference type="ARBA" id="ARBA00004123"/>
    </source>
</evidence>
<dbReference type="Gene3D" id="4.10.240.10">
    <property type="entry name" value="Zn(2)-C6 fungal-type DNA-binding domain"/>
    <property type="match status" value="1"/>
</dbReference>
<evidence type="ECO:0000313" key="11">
    <source>
        <dbReference type="Proteomes" id="UP000275385"/>
    </source>
</evidence>
<dbReference type="AlphaFoldDB" id="A0A420XY00"/>
<keyword evidence="5" id="KW-0238">DNA-binding</keyword>
<evidence type="ECO:0000259" key="9">
    <source>
        <dbReference type="PROSITE" id="PS50048"/>
    </source>
</evidence>
<dbReference type="CDD" id="cd00067">
    <property type="entry name" value="GAL4"/>
    <property type="match status" value="1"/>
</dbReference>
<dbReference type="GO" id="GO:0045944">
    <property type="term" value="P:positive regulation of transcription by RNA polymerase II"/>
    <property type="evidence" value="ECO:0007669"/>
    <property type="project" value="TreeGrafter"/>
</dbReference>
<keyword evidence="11" id="KW-1185">Reference proteome</keyword>
<keyword evidence="6" id="KW-0804">Transcription</keyword>
<dbReference type="GO" id="GO:0000981">
    <property type="term" value="F:DNA-binding transcription factor activity, RNA polymerase II-specific"/>
    <property type="evidence" value="ECO:0007669"/>
    <property type="project" value="InterPro"/>
</dbReference>
<feature type="domain" description="Zn(2)-C6 fungal-type" evidence="9">
    <location>
        <begin position="24"/>
        <end position="54"/>
    </location>
</feature>
<evidence type="ECO:0000256" key="7">
    <source>
        <dbReference type="ARBA" id="ARBA00023242"/>
    </source>
</evidence>
<dbReference type="EMBL" id="QVQW01000105">
    <property type="protein sequence ID" value="RKU40419.1"/>
    <property type="molecule type" value="Genomic_DNA"/>
</dbReference>
<dbReference type="InterPro" id="IPR007219">
    <property type="entry name" value="XnlR_reg_dom"/>
</dbReference>
<sequence>MESRELQSPVSSVTETRLRRSTQACQRCRRRKQKCDLRYPKCSTCEASHASCLTYDIEKQTEIPRGYISSLENQVRELKLQVESLKNSQAANVVTHQPSENAMGGGLGGASPIAAATVQSAGSDPEEMVRSMGLVLLESSDQPRFMGTSSGVTFAKMVLAAIKHDPVPASHETQGQLRRPSRSSMPSPTQPTSLPPRHAAQHIAEVYFSCRTPHVPVLERSRAQQVIDRVYGAWESSGNSLAAIPEHDLFVANMVFAVGLHGMPVSAGGRPPQSEGCFYSALHCVERLLAYSPSDLEALSVVLLLAQYIALNPSQGSLWQLTGIALRLAVDLGLHWETSHILALPPPLLNRRRRLYWAVYRLDRFLAITLGRPFGIAELSMNTGYPDPHVPGDAHAPADVAGVDMFNQRCANHIVKLYRLESEIKHVLYHQLQGSSSLAYPRADYGLWFRDIQSRLRGWRDEVPILNGIVHRESIYSMDSWWEAHHCSAMLLLHRPNPLVPSPTTESLQTCFDTARRSIQAIKTLQREGRISIIWAWVHHLFLSGLVMIYCLWESVTVRTSASMVDVMTASQDCASTLTALTERFADAGGCRDTFEKLSSTTMKWLLDRDKRADTEAALQLPALGSEFDALKNPVPFSSTAWQANGMPSFFPSEPIDFAHFLNMAAEWEDYAGKSDSFTTWCNALDEAGLPH</sequence>
<dbReference type="InterPro" id="IPR052202">
    <property type="entry name" value="Yeast_MetPath_Reg"/>
</dbReference>
<dbReference type="PANTHER" id="PTHR47782:SF1">
    <property type="entry name" value="PYRIMIDINE PATHWAY REGULATORY PROTEIN 1"/>
    <property type="match status" value="1"/>
</dbReference>
<comment type="subcellular location">
    <subcellularLocation>
        <location evidence="1">Nucleus</location>
    </subcellularLocation>
</comment>
<dbReference type="InterPro" id="IPR036864">
    <property type="entry name" value="Zn2-C6_fun-type_DNA-bd_sf"/>
</dbReference>
<comment type="caution">
    <text evidence="10">The sequence shown here is derived from an EMBL/GenBank/DDBJ whole genome shotgun (WGS) entry which is preliminary data.</text>
</comment>
<dbReference type="SMART" id="SM00906">
    <property type="entry name" value="Fungal_trans"/>
    <property type="match status" value="1"/>
</dbReference>
<keyword evidence="3" id="KW-0862">Zinc</keyword>
<dbReference type="OrthoDB" id="189997at2759"/>
<dbReference type="GO" id="GO:0005634">
    <property type="term" value="C:nucleus"/>
    <property type="evidence" value="ECO:0007669"/>
    <property type="project" value="UniProtKB-SubCell"/>
</dbReference>
<evidence type="ECO:0000256" key="4">
    <source>
        <dbReference type="ARBA" id="ARBA00023015"/>
    </source>
</evidence>
<dbReference type="PROSITE" id="PS50048">
    <property type="entry name" value="ZN2_CY6_FUNGAL_2"/>
    <property type="match status" value="1"/>
</dbReference>
<dbReference type="Pfam" id="PF04082">
    <property type="entry name" value="Fungal_trans"/>
    <property type="match status" value="1"/>
</dbReference>
<dbReference type="GO" id="GO:0006351">
    <property type="term" value="P:DNA-templated transcription"/>
    <property type="evidence" value="ECO:0007669"/>
    <property type="project" value="InterPro"/>
</dbReference>
<keyword evidence="2" id="KW-0479">Metal-binding</keyword>
<dbReference type="CDD" id="cd12148">
    <property type="entry name" value="fungal_TF_MHR"/>
    <property type="match status" value="1"/>
</dbReference>
<proteinExistence type="predicted"/>
<evidence type="ECO:0000313" key="10">
    <source>
        <dbReference type="EMBL" id="RKU40419.1"/>
    </source>
</evidence>
<dbReference type="PANTHER" id="PTHR47782">
    <property type="entry name" value="ZN(II)2CYS6 TRANSCRIPTION FACTOR (EUROFUNG)-RELATED"/>
    <property type="match status" value="1"/>
</dbReference>
<keyword evidence="4" id="KW-0805">Transcription regulation</keyword>
<keyword evidence="7" id="KW-0539">Nucleus</keyword>
<organism evidence="10 11">
    <name type="scientific">Coniochaeta pulveracea</name>
    <dbReference type="NCBI Taxonomy" id="177199"/>
    <lineage>
        <taxon>Eukaryota</taxon>
        <taxon>Fungi</taxon>
        <taxon>Dikarya</taxon>
        <taxon>Ascomycota</taxon>
        <taxon>Pezizomycotina</taxon>
        <taxon>Sordariomycetes</taxon>
        <taxon>Sordariomycetidae</taxon>
        <taxon>Coniochaetales</taxon>
        <taxon>Coniochaetaceae</taxon>
        <taxon>Coniochaeta</taxon>
    </lineage>
</organism>
<dbReference type="Proteomes" id="UP000275385">
    <property type="component" value="Unassembled WGS sequence"/>
</dbReference>
<dbReference type="PROSITE" id="PS00463">
    <property type="entry name" value="ZN2_CY6_FUNGAL_1"/>
    <property type="match status" value="1"/>
</dbReference>
<dbReference type="GO" id="GO:0043565">
    <property type="term" value="F:sequence-specific DNA binding"/>
    <property type="evidence" value="ECO:0007669"/>
    <property type="project" value="TreeGrafter"/>
</dbReference>
<name>A0A420XY00_9PEZI</name>
<evidence type="ECO:0000256" key="2">
    <source>
        <dbReference type="ARBA" id="ARBA00022723"/>
    </source>
</evidence>
<feature type="region of interest" description="Disordered" evidence="8">
    <location>
        <begin position="165"/>
        <end position="197"/>
    </location>
</feature>
<feature type="compositionally biased region" description="Low complexity" evidence="8">
    <location>
        <begin position="176"/>
        <end position="197"/>
    </location>
</feature>
<dbReference type="SMART" id="SM00066">
    <property type="entry name" value="GAL4"/>
    <property type="match status" value="1"/>
</dbReference>
<gene>
    <name evidence="10" type="ORF">DL546_002124</name>
</gene>
<dbReference type="STRING" id="177199.A0A420XY00"/>
<evidence type="ECO:0000256" key="6">
    <source>
        <dbReference type="ARBA" id="ARBA00023163"/>
    </source>
</evidence>
<evidence type="ECO:0000256" key="5">
    <source>
        <dbReference type="ARBA" id="ARBA00023125"/>
    </source>
</evidence>
<reference evidence="10 11" key="1">
    <citation type="submission" date="2018-08" db="EMBL/GenBank/DDBJ databases">
        <title>Draft genome of the lignicolous fungus Coniochaeta pulveracea.</title>
        <authorList>
            <person name="Borstlap C.J."/>
            <person name="De Witt R.N."/>
            <person name="Botha A."/>
            <person name="Volschenk H."/>
        </authorList>
    </citation>
    <scope>NUCLEOTIDE SEQUENCE [LARGE SCALE GENOMIC DNA]</scope>
    <source>
        <strain evidence="10 11">CAB683</strain>
    </source>
</reference>